<sequence>MGEFDLKSSTLDKGLEIAKDFVDKLIMPTVEETGLFLKDHLTMWRFSNQLKMLNKAKNLCEKHNIKTKKISLKVLVPLLEYATLEEDDSMQEKWAILLTNLIDSQQNIENHVFPYILSQLSSNEFYPMEKVYENCLVRRFETQKELKDFKTFKPSFEENMKKEIAEIDQKLNKAKQPLKYGSKLYELRTKKRHLERDLTELSYREISLKHAILRPEIVKEEDFQSFEISNLVRLGLVKEVREFFAESQTLEIPLGDEDFSEFTTYANVDLDIEMDSTTEYILTDLGELFFKACREKKTE</sequence>
<dbReference type="Proteomes" id="UP000269076">
    <property type="component" value="Chromosome"/>
</dbReference>
<dbReference type="Pfam" id="PF14337">
    <property type="entry name" value="Abi_alpha"/>
    <property type="match status" value="1"/>
</dbReference>
<dbReference type="RefSeq" id="WP_123885260.1">
    <property type="nucleotide sequence ID" value="NZ_CP033928.1"/>
</dbReference>
<accession>A0A3G6N3V2</accession>
<protein>
    <submittedName>
        <fullName evidence="1">DUF4393 domain-containing protein</fullName>
    </submittedName>
</protein>
<dbReference type="AlphaFoldDB" id="A0A3G6N3V2"/>
<evidence type="ECO:0000313" key="1">
    <source>
        <dbReference type="EMBL" id="AZA60206.1"/>
    </source>
</evidence>
<organism evidence="1 2">
    <name type="scientific">Chryseobacterium indoltheticum</name>
    <dbReference type="NCBI Taxonomy" id="254"/>
    <lineage>
        <taxon>Bacteria</taxon>
        <taxon>Pseudomonadati</taxon>
        <taxon>Bacteroidota</taxon>
        <taxon>Flavobacteriia</taxon>
        <taxon>Flavobacteriales</taxon>
        <taxon>Weeksellaceae</taxon>
        <taxon>Chryseobacterium group</taxon>
        <taxon>Chryseobacterium</taxon>
    </lineage>
</organism>
<dbReference type="InterPro" id="IPR025506">
    <property type="entry name" value="Abi_alpha"/>
</dbReference>
<name>A0A3G6N3V2_9FLAO</name>
<dbReference type="EMBL" id="CP033928">
    <property type="protein sequence ID" value="AZA60206.1"/>
    <property type="molecule type" value="Genomic_DNA"/>
</dbReference>
<evidence type="ECO:0000313" key="2">
    <source>
        <dbReference type="Proteomes" id="UP000269076"/>
    </source>
</evidence>
<reference evidence="1 2" key="1">
    <citation type="submission" date="2018-11" db="EMBL/GenBank/DDBJ databases">
        <title>Proposal to divide the Flavobacteriaceae and reorganize its genera based on Amino Acid Identity values calculated from whole genome sequences.</title>
        <authorList>
            <person name="Nicholson A.C."/>
            <person name="Gulvik C.A."/>
            <person name="Whitney A.M."/>
            <person name="Humrighouse B.W."/>
            <person name="Bell M."/>
            <person name="Holmes B."/>
            <person name="Steigerwalt A."/>
            <person name="Villarma A."/>
            <person name="Sheth M."/>
            <person name="Batra D."/>
            <person name="Pryor J."/>
            <person name="Bernardet J.-F."/>
            <person name="Hugo C."/>
            <person name="Kampfer P."/>
            <person name="Newman J."/>
            <person name="Mcquiston J.R."/>
        </authorList>
    </citation>
    <scope>NUCLEOTIDE SEQUENCE [LARGE SCALE GENOMIC DNA]</scope>
    <source>
        <strain evidence="1 2">G0211</strain>
    </source>
</reference>
<gene>
    <name evidence="1" type="ORF">EG340_03755</name>
</gene>
<proteinExistence type="predicted"/>